<gene>
    <name evidence="3" type="ORF">ACFOKF_08065</name>
</gene>
<dbReference type="GO" id="GO:0005524">
    <property type="term" value="F:ATP binding"/>
    <property type="evidence" value="ECO:0007669"/>
    <property type="project" value="UniProtKB-KW"/>
</dbReference>
<evidence type="ECO:0000256" key="1">
    <source>
        <dbReference type="SAM" id="MobiDB-lite"/>
    </source>
</evidence>
<sequence>MGWLSKFFSRKDEDEDFDPSNLSLIEGGGSRVEDDRTSHFPRFHGSATDQLRGFRGGPEDRVRLKLRDAFTPAQPVADIRHLAGRTTVLRSLIRSLEDQRLHVVLYGERGIGKTSLLRALTELGQEAQYLVRYTSCGEESDFSTLFRSVIETIPLLYHADHDPTATEIEEGKALDSLLPAGTLSANQISDLFARLSGTRVLIILDEFDRSPHSGFRRSIAELIKNMSDRSIRVQLVIAGVASNLAELVEHIPSIRRNIFGLRVPAMEADEIRQLIEIGENASGMTFDAKAVQLITSFSCGSPYLASLLGQHAGMSAIDRGARETGTPDVAEAVRIALEEIEQRVSERSVETIRRAFAEGHDFALATLARIAMTHGGRLDTKGDEQAAACERAVLDAGLPYDLVVPVGKPEDGRYEFREEGLPTYLWMLIAREQLDDPLRAVARIGG</sequence>
<dbReference type="PANTHER" id="PTHR34301:SF8">
    <property type="entry name" value="ATPASE DOMAIN-CONTAINING PROTEIN"/>
    <property type="match status" value="1"/>
</dbReference>
<evidence type="ECO:0000313" key="3">
    <source>
        <dbReference type="EMBL" id="MFC3441151.1"/>
    </source>
</evidence>
<dbReference type="PANTHER" id="PTHR34301">
    <property type="entry name" value="DNA-BINDING PROTEIN-RELATED"/>
    <property type="match status" value="1"/>
</dbReference>
<dbReference type="SMART" id="SM00382">
    <property type="entry name" value="AAA"/>
    <property type="match status" value="1"/>
</dbReference>
<organism evidence="3 4">
    <name type="scientific">Sphingobium rhizovicinum</name>
    <dbReference type="NCBI Taxonomy" id="432308"/>
    <lineage>
        <taxon>Bacteria</taxon>
        <taxon>Pseudomonadati</taxon>
        <taxon>Pseudomonadota</taxon>
        <taxon>Alphaproteobacteria</taxon>
        <taxon>Sphingomonadales</taxon>
        <taxon>Sphingomonadaceae</taxon>
        <taxon>Sphingobium</taxon>
    </lineage>
</organism>
<keyword evidence="4" id="KW-1185">Reference proteome</keyword>
<dbReference type="RefSeq" id="WP_380794771.1">
    <property type="nucleotide sequence ID" value="NZ_JBHRVU010000004.1"/>
</dbReference>
<evidence type="ECO:0000259" key="2">
    <source>
        <dbReference type="SMART" id="SM00382"/>
    </source>
</evidence>
<keyword evidence="3" id="KW-0067">ATP-binding</keyword>
<dbReference type="EMBL" id="JBHRVU010000004">
    <property type="protein sequence ID" value="MFC3441151.1"/>
    <property type="molecule type" value="Genomic_DNA"/>
</dbReference>
<comment type="caution">
    <text evidence="3">The sequence shown here is derived from an EMBL/GenBank/DDBJ whole genome shotgun (WGS) entry which is preliminary data.</text>
</comment>
<dbReference type="InterPro" id="IPR041664">
    <property type="entry name" value="AAA_16"/>
</dbReference>
<dbReference type="InterPro" id="IPR027417">
    <property type="entry name" value="P-loop_NTPase"/>
</dbReference>
<dbReference type="SUPFAM" id="SSF52540">
    <property type="entry name" value="P-loop containing nucleoside triphosphate hydrolases"/>
    <property type="match status" value="1"/>
</dbReference>
<accession>A0ABV7NDP6</accession>
<dbReference type="InterPro" id="IPR003593">
    <property type="entry name" value="AAA+_ATPase"/>
</dbReference>
<feature type="region of interest" description="Disordered" evidence="1">
    <location>
        <begin position="12"/>
        <end position="32"/>
    </location>
</feature>
<feature type="domain" description="AAA+ ATPase" evidence="2">
    <location>
        <begin position="99"/>
        <end position="264"/>
    </location>
</feature>
<proteinExistence type="predicted"/>
<name>A0ABV7NDP6_9SPHN</name>
<reference evidence="4" key="1">
    <citation type="journal article" date="2019" name="Int. J. Syst. Evol. Microbiol.">
        <title>The Global Catalogue of Microorganisms (GCM) 10K type strain sequencing project: providing services to taxonomists for standard genome sequencing and annotation.</title>
        <authorList>
            <consortium name="The Broad Institute Genomics Platform"/>
            <consortium name="The Broad Institute Genome Sequencing Center for Infectious Disease"/>
            <person name="Wu L."/>
            <person name="Ma J."/>
        </authorList>
    </citation>
    <scope>NUCLEOTIDE SEQUENCE [LARGE SCALE GENOMIC DNA]</scope>
    <source>
        <strain evidence="4">CCM 7491</strain>
    </source>
</reference>
<dbReference type="Pfam" id="PF13191">
    <property type="entry name" value="AAA_16"/>
    <property type="match status" value="1"/>
</dbReference>
<dbReference type="Gene3D" id="3.40.50.300">
    <property type="entry name" value="P-loop containing nucleotide triphosphate hydrolases"/>
    <property type="match status" value="1"/>
</dbReference>
<keyword evidence="3" id="KW-0547">Nucleotide-binding</keyword>
<protein>
    <submittedName>
        <fullName evidence="3">ATP-binding protein</fullName>
    </submittedName>
</protein>
<evidence type="ECO:0000313" key="4">
    <source>
        <dbReference type="Proteomes" id="UP001595681"/>
    </source>
</evidence>
<dbReference type="Proteomes" id="UP001595681">
    <property type="component" value="Unassembled WGS sequence"/>
</dbReference>